<keyword evidence="5" id="KW-0418">Kinase</keyword>
<dbReference type="SMART" id="SM00387">
    <property type="entry name" value="HATPase_c"/>
    <property type="match status" value="1"/>
</dbReference>
<feature type="transmembrane region" description="Helical" evidence="7">
    <location>
        <begin position="76"/>
        <end position="94"/>
    </location>
</feature>
<dbReference type="Pfam" id="PF02518">
    <property type="entry name" value="HATPase_c"/>
    <property type="match status" value="1"/>
</dbReference>
<evidence type="ECO:0000256" key="2">
    <source>
        <dbReference type="ARBA" id="ARBA00012438"/>
    </source>
</evidence>
<keyword evidence="7" id="KW-0812">Transmembrane</keyword>
<feature type="transmembrane region" description="Helical" evidence="7">
    <location>
        <begin position="52"/>
        <end position="69"/>
    </location>
</feature>
<feature type="transmembrane region" description="Helical" evidence="7">
    <location>
        <begin position="124"/>
        <end position="143"/>
    </location>
</feature>
<organism evidence="9 10">
    <name type="scientific">Pseudonocardia ailaonensis</name>
    <dbReference type="NCBI Taxonomy" id="367279"/>
    <lineage>
        <taxon>Bacteria</taxon>
        <taxon>Bacillati</taxon>
        <taxon>Actinomycetota</taxon>
        <taxon>Actinomycetes</taxon>
        <taxon>Pseudonocardiales</taxon>
        <taxon>Pseudonocardiaceae</taxon>
        <taxon>Pseudonocardia</taxon>
    </lineage>
</organism>
<feature type="transmembrane region" description="Helical" evidence="7">
    <location>
        <begin position="155"/>
        <end position="174"/>
    </location>
</feature>
<gene>
    <name evidence="9" type="ORF">GCM10009836_67460</name>
</gene>
<keyword evidence="3" id="KW-0597">Phosphoprotein</keyword>
<feature type="region of interest" description="Disordered" evidence="6">
    <location>
        <begin position="478"/>
        <end position="544"/>
    </location>
</feature>
<name>A0ABN2NS90_9PSEU</name>
<evidence type="ECO:0000256" key="7">
    <source>
        <dbReference type="SAM" id="Phobius"/>
    </source>
</evidence>
<sequence>MRRLLDLLPRGNTLDDAAYRRRHRLLVWVLVAHLPVLFGIGLWFGAGAGRTALVLLVPLALAAAGHLTVARRRVAASFVTAGLVSCSVILVGLTHGTTESHFHFFIIIGFIALYQDWVPFLWNVVLTVLSHGIGTLVASNLIFDHPDAQENPWLWSAVHGIAVLFACAALVIFWRITEDEQVARAELGRELLQSEVRHRKFTSDMLVNLARRNQSMLERQLEIIGQLEESEQDEGALADLFALDHLATRVRRNAESLLVLSGEQPPRLYSAPVPFSDVVRAAIAEIEDLDRVQFAVDDRISVGGGCVADLTHLLAELIENAVHFSPPGTSVTVRSRPNPQAEGGQVLTIEDWGPGMSERGLAEANAMLAAPREVDVAASQRLGFHVVGRLAARHAVGVSLVSTPGSGVTAVVVVPGVLFTSDRDLVASPAALVTTTVRGMAPPGGTAPAASAPGGFGPSGGVGVGSGLFAAGPEAERWAGWWDGPGPRGAPDTGRIPVRAAGADAGTGTSGLRRRVPQANLAPALRRTDGSAPRPPAGVPRDLQ</sequence>
<feature type="transmembrane region" description="Helical" evidence="7">
    <location>
        <begin position="25"/>
        <end position="46"/>
    </location>
</feature>
<dbReference type="RefSeq" id="WP_344426686.1">
    <property type="nucleotide sequence ID" value="NZ_BAAAQK010000028.1"/>
</dbReference>
<dbReference type="PANTHER" id="PTHR45436">
    <property type="entry name" value="SENSOR HISTIDINE KINASE YKOH"/>
    <property type="match status" value="1"/>
</dbReference>
<dbReference type="EMBL" id="BAAAQK010000028">
    <property type="protein sequence ID" value="GAA1876585.1"/>
    <property type="molecule type" value="Genomic_DNA"/>
</dbReference>
<accession>A0ABN2NS90</accession>
<dbReference type="Proteomes" id="UP001500449">
    <property type="component" value="Unassembled WGS sequence"/>
</dbReference>
<evidence type="ECO:0000256" key="3">
    <source>
        <dbReference type="ARBA" id="ARBA00022553"/>
    </source>
</evidence>
<evidence type="ECO:0000256" key="5">
    <source>
        <dbReference type="ARBA" id="ARBA00022777"/>
    </source>
</evidence>
<dbReference type="InterPro" id="IPR003594">
    <property type="entry name" value="HATPase_dom"/>
</dbReference>
<comment type="caution">
    <text evidence="9">The sequence shown here is derived from an EMBL/GenBank/DDBJ whole genome shotgun (WGS) entry which is preliminary data.</text>
</comment>
<dbReference type="InterPro" id="IPR036890">
    <property type="entry name" value="HATPase_C_sf"/>
</dbReference>
<evidence type="ECO:0000256" key="6">
    <source>
        <dbReference type="SAM" id="MobiDB-lite"/>
    </source>
</evidence>
<evidence type="ECO:0000313" key="10">
    <source>
        <dbReference type="Proteomes" id="UP001500449"/>
    </source>
</evidence>
<comment type="catalytic activity">
    <reaction evidence="1">
        <text>ATP + protein L-histidine = ADP + protein N-phospho-L-histidine.</text>
        <dbReference type="EC" id="2.7.13.3"/>
    </reaction>
</comment>
<evidence type="ECO:0000256" key="4">
    <source>
        <dbReference type="ARBA" id="ARBA00022679"/>
    </source>
</evidence>
<evidence type="ECO:0000259" key="8">
    <source>
        <dbReference type="SMART" id="SM00387"/>
    </source>
</evidence>
<dbReference type="InterPro" id="IPR050428">
    <property type="entry name" value="TCS_sensor_his_kinase"/>
</dbReference>
<dbReference type="SUPFAM" id="SSF55874">
    <property type="entry name" value="ATPase domain of HSP90 chaperone/DNA topoisomerase II/histidine kinase"/>
    <property type="match status" value="1"/>
</dbReference>
<evidence type="ECO:0000256" key="1">
    <source>
        <dbReference type="ARBA" id="ARBA00000085"/>
    </source>
</evidence>
<keyword evidence="7" id="KW-1133">Transmembrane helix</keyword>
<protein>
    <recommendedName>
        <fullName evidence="2">histidine kinase</fullName>
        <ecNumber evidence="2">2.7.13.3</ecNumber>
    </recommendedName>
</protein>
<dbReference type="EC" id="2.7.13.3" evidence="2"/>
<keyword evidence="7" id="KW-0472">Membrane</keyword>
<evidence type="ECO:0000313" key="9">
    <source>
        <dbReference type="EMBL" id="GAA1876585.1"/>
    </source>
</evidence>
<feature type="compositionally biased region" description="Low complexity" evidence="6">
    <location>
        <begin position="500"/>
        <end position="511"/>
    </location>
</feature>
<dbReference type="PANTHER" id="PTHR45436:SF5">
    <property type="entry name" value="SENSOR HISTIDINE KINASE TRCS"/>
    <property type="match status" value="1"/>
</dbReference>
<keyword evidence="4" id="KW-0808">Transferase</keyword>
<proteinExistence type="predicted"/>
<keyword evidence="10" id="KW-1185">Reference proteome</keyword>
<feature type="domain" description="Histidine kinase/HSP90-like ATPase" evidence="8">
    <location>
        <begin position="305"/>
        <end position="418"/>
    </location>
</feature>
<reference evidence="9 10" key="1">
    <citation type="journal article" date="2019" name="Int. J. Syst. Evol. Microbiol.">
        <title>The Global Catalogue of Microorganisms (GCM) 10K type strain sequencing project: providing services to taxonomists for standard genome sequencing and annotation.</title>
        <authorList>
            <consortium name="The Broad Institute Genomics Platform"/>
            <consortium name="The Broad Institute Genome Sequencing Center for Infectious Disease"/>
            <person name="Wu L."/>
            <person name="Ma J."/>
        </authorList>
    </citation>
    <scope>NUCLEOTIDE SEQUENCE [LARGE SCALE GENOMIC DNA]</scope>
    <source>
        <strain evidence="9 10">JCM 16009</strain>
    </source>
</reference>
<dbReference type="Gene3D" id="3.30.565.10">
    <property type="entry name" value="Histidine kinase-like ATPase, C-terminal domain"/>
    <property type="match status" value="1"/>
</dbReference>